<dbReference type="InterPro" id="IPR036259">
    <property type="entry name" value="MFS_trans_sf"/>
</dbReference>
<feature type="transmembrane region" description="Helical" evidence="6">
    <location>
        <begin position="352"/>
        <end position="370"/>
    </location>
</feature>
<organism evidence="8 9">
    <name type="scientific">Littorina saxatilis</name>
    <dbReference type="NCBI Taxonomy" id="31220"/>
    <lineage>
        <taxon>Eukaryota</taxon>
        <taxon>Metazoa</taxon>
        <taxon>Spiralia</taxon>
        <taxon>Lophotrochozoa</taxon>
        <taxon>Mollusca</taxon>
        <taxon>Gastropoda</taxon>
        <taxon>Caenogastropoda</taxon>
        <taxon>Littorinimorpha</taxon>
        <taxon>Littorinoidea</taxon>
        <taxon>Littorinidae</taxon>
        <taxon>Littorina</taxon>
    </lineage>
</organism>
<feature type="transmembrane region" description="Helical" evidence="6">
    <location>
        <begin position="118"/>
        <end position="137"/>
    </location>
</feature>
<feature type="transmembrane region" description="Helical" evidence="6">
    <location>
        <begin position="50"/>
        <end position="73"/>
    </location>
</feature>
<comment type="subcellular location">
    <subcellularLocation>
        <location evidence="1">Membrane</location>
        <topology evidence="1">Multi-pass membrane protein</topology>
    </subcellularLocation>
</comment>
<feature type="compositionally biased region" description="Basic and acidic residues" evidence="5">
    <location>
        <begin position="418"/>
        <end position="447"/>
    </location>
</feature>
<dbReference type="AlphaFoldDB" id="A0AAN9AWV7"/>
<feature type="transmembrane region" description="Helical" evidence="6">
    <location>
        <begin position="25"/>
        <end position="44"/>
    </location>
</feature>
<feature type="transmembrane region" description="Helical" evidence="6">
    <location>
        <begin position="315"/>
        <end position="340"/>
    </location>
</feature>
<dbReference type="GO" id="GO:0022857">
    <property type="term" value="F:transmembrane transporter activity"/>
    <property type="evidence" value="ECO:0007669"/>
    <property type="project" value="InterPro"/>
</dbReference>
<reference evidence="8 9" key="1">
    <citation type="submission" date="2024-02" db="EMBL/GenBank/DDBJ databases">
        <title>Chromosome-scale genome assembly of the rough periwinkle Littorina saxatilis.</title>
        <authorList>
            <person name="De Jode A."/>
            <person name="Faria R."/>
            <person name="Formenti G."/>
            <person name="Sims Y."/>
            <person name="Smith T.P."/>
            <person name="Tracey A."/>
            <person name="Wood J.M.D."/>
            <person name="Zagrodzka Z.B."/>
            <person name="Johannesson K."/>
            <person name="Butlin R.K."/>
            <person name="Leder E.H."/>
        </authorList>
    </citation>
    <scope>NUCLEOTIDE SEQUENCE [LARGE SCALE GENOMIC DNA]</scope>
    <source>
        <strain evidence="8">Snail1</strain>
        <tissue evidence="8">Muscle</tissue>
    </source>
</reference>
<dbReference type="InterPro" id="IPR011701">
    <property type="entry name" value="MFS"/>
</dbReference>
<evidence type="ECO:0000256" key="5">
    <source>
        <dbReference type="SAM" id="MobiDB-lite"/>
    </source>
</evidence>
<evidence type="ECO:0000313" key="8">
    <source>
        <dbReference type="EMBL" id="KAK7093970.1"/>
    </source>
</evidence>
<feature type="transmembrane region" description="Helical" evidence="6">
    <location>
        <begin position="258"/>
        <end position="278"/>
    </location>
</feature>
<dbReference type="EMBL" id="JBAMIC010000019">
    <property type="protein sequence ID" value="KAK7093970.1"/>
    <property type="molecule type" value="Genomic_DNA"/>
</dbReference>
<dbReference type="Gene3D" id="1.20.1250.20">
    <property type="entry name" value="MFS general substrate transporter like domains"/>
    <property type="match status" value="2"/>
</dbReference>
<gene>
    <name evidence="8" type="ORF">V1264_007649</name>
</gene>
<feature type="transmembrane region" description="Helical" evidence="6">
    <location>
        <begin position="85"/>
        <end position="112"/>
    </location>
</feature>
<dbReference type="CDD" id="cd17318">
    <property type="entry name" value="MFS_SLC17"/>
    <property type="match status" value="1"/>
</dbReference>
<dbReference type="PANTHER" id="PTHR11662:SF399">
    <property type="entry name" value="FI19708P1-RELATED"/>
    <property type="match status" value="1"/>
</dbReference>
<dbReference type="PANTHER" id="PTHR11662">
    <property type="entry name" value="SOLUTE CARRIER FAMILY 17"/>
    <property type="match status" value="1"/>
</dbReference>
<evidence type="ECO:0000259" key="7">
    <source>
        <dbReference type="PROSITE" id="PS50850"/>
    </source>
</evidence>
<dbReference type="PROSITE" id="PS50850">
    <property type="entry name" value="MFS"/>
    <property type="match status" value="1"/>
</dbReference>
<feature type="domain" description="Major facilitator superfamily (MFS) profile" evidence="7">
    <location>
        <begin position="1"/>
        <end position="375"/>
    </location>
</feature>
<dbReference type="FunFam" id="1.20.1250.20:FF:000532">
    <property type="entry name" value="SLC (SoLute Carrier) homolog"/>
    <property type="match status" value="1"/>
</dbReference>
<name>A0AAN9AWV7_9CAEN</name>
<evidence type="ECO:0000256" key="1">
    <source>
        <dbReference type="ARBA" id="ARBA00004141"/>
    </source>
</evidence>
<proteinExistence type="predicted"/>
<accession>A0AAN9AWV7</accession>
<feature type="region of interest" description="Disordered" evidence="5">
    <location>
        <begin position="400"/>
        <end position="447"/>
    </location>
</feature>
<dbReference type="SUPFAM" id="SSF103473">
    <property type="entry name" value="MFS general substrate transporter"/>
    <property type="match status" value="1"/>
</dbReference>
<evidence type="ECO:0000256" key="6">
    <source>
        <dbReference type="SAM" id="Phobius"/>
    </source>
</evidence>
<dbReference type="GO" id="GO:0016020">
    <property type="term" value="C:membrane"/>
    <property type="evidence" value="ECO:0007669"/>
    <property type="project" value="UniProtKB-SubCell"/>
</dbReference>
<comment type="caution">
    <text evidence="8">The sequence shown here is derived from an EMBL/GenBank/DDBJ whole genome shotgun (WGS) entry which is preliminary data.</text>
</comment>
<evidence type="ECO:0000256" key="2">
    <source>
        <dbReference type="ARBA" id="ARBA00022692"/>
    </source>
</evidence>
<feature type="transmembrane region" description="Helical" evidence="6">
    <location>
        <begin position="284"/>
        <end position="303"/>
    </location>
</feature>
<keyword evidence="9" id="KW-1185">Reference proteome</keyword>
<evidence type="ECO:0000256" key="3">
    <source>
        <dbReference type="ARBA" id="ARBA00022989"/>
    </source>
</evidence>
<protein>
    <recommendedName>
        <fullName evidence="7">Major facilitator superfamily (MFS) profile domain-containing protein</fullName>
    </recommendedName>
</protein>
<evidence type="ECO:0000256" key="4">
    <source>
        <dbReference type="ARBA" id="ARBA00023136"/>
    </source>
</evidence>
<keyword evidence="4 6" id="KW-0472">Membrane</keyword>
<dbReference type="GO" id="GO:0006820">
    <property type="term" value="P:monoatomic anion transport"/>
    <property type="evidence" value="ECO:0007669"/>
    <property type="project" value="TreeGrafter"/>
</dbReference>
<dbReference type="Proteomes" id="UP001374579">
    <property type="component" value="Unassembled WGS sequence"/>
</dbReference>
<dbReference type="InterPro" id="IPR020846">
    <property type="entry name" value="MFS_dom"/>
</dbReference>
<keyword evidence="2 6" id="KW-0812">Transmembrane</keyword>
<dbReference type="Pfam" id="PF07690">
    <property type="entry name" value="MFS_1"/>
    <property type="match status" value="1"/>
</dbReference>
<keyword evidence="3 6" id="KW-1133">Transmembrane helix</keyword>
<sequence length="447" mass="49148">MYFYGYIFTQIPGGWLAGRYGGRRVWGVCQAMCAICTLLTPLAARTTVYFVYTLRFILGMAAGVSFPCVHAMLGRWAPKLERSKLVAFSFAGPPIGTILTFSLSALLCAYGFDNGWGSIFYLAGAGNLVWVCVWWMGTADTPSQHKRIGSLERDYILHSIGERPDQKVKTSTPWRAIFTSGPVWAIITAHMCNNYTNYTLLTSLPTFMKEVLKFDIKRNGALSALPYLCQAVVSVCVGYVADFLRERQYLSTTKTRKILQCTSFLGTAACIGTAGFLTCEQRPLAVFVICLCLAFMGFNRSGYTVNHIDLAPRHAGVLFGITNTAATIPGMVAPLVAGALTPNRTEEEWRTVFYICSATAVLGAVLYGLLADGELQDWAAPSPIEIAIDVTHHDVTVTHEKAPLDTPKGESTLDDQAQESKGKEDWTSKRGDNEETTVDDERKLQND</sequence>
<dbReference type="InterPro" id="IPR050382">
    <property type="entry name" value="MFS_Na/Anion_cotransporter"/>
</dbReference>
<evidence type="ECO:0000313" key="9">
    <source>
        <dbReference type="Proteomes" id="UP001374579"/>
    </source>
</evidence>